<reference evidence="3" key="1">
    <citation type="journal article" date="2014" name="Proc. Natl. Acad. Sci. U.S.A.">
        <title>Extensive sampling of basidiomycete genomes demonstrates inadequacy of the white-rot/brown-rot paradigm for wood decay fungi.</title>
        <authorList>
            <person name="Riley R."/>
            <person name="Salamov A.A."/>
            <person name="Brown D.W."/>
            <person name="Nagy L.G."/>
            <person name="Floudas D."/>
            <person name="Held B.W."/>
            <person name="Levasseur A."/>
            <person name="Lombard V."/>
            <person name="Morin E."/>
            <person name="Otillar R."/>
            <person name="Lindquist E.A."/>
            <person name="Sun H."/>
            <person name="LaButti K.M."/>
            <person name="Schmutz J."/>
            <person name="Jabbour D."/>
            <person name="Luo H."/>
            <person name="Baker S.E."/>
            <person name="Pisabarro A.G."/>
            <person name="Walton J.D."/>
            <person name="Blanchette R.A."/>
            <person name="Henrissat B."/>
            <person name="Martin F."/>
            <person name="Cullen D."/>
            <person name="Hibbett D.S."/>
            <person name="Grigoriev I.V."/>
        </authorList>
    </citation>
    <scope>NUCLEOTIDE SEQUENCE [LARGE SCALE GENOMIC DNA]</scope>
    <source>
        <strain evidence="3">FD-172 SS1</strain>
    </source>
</reference>
<dbReference type="OrthoDB" id="3235325at2759"/>
<feature type="compositionally biased region" description="Polar residues" evidence="1">
    <location>
        <begin position="82"/>
        <end position="92"/>
    </location>
</feature>
<gene>
    <name evidence="2" type="ORF">BOTBODRAFT_168835</name>
</gene>
<name>A0A067N3P2_BOTB1</name>
<dbReference type="Proteomes" id="UP000027195">
    <property type="component" value="Unassembled WGS sequence"/>
</dbReference>
<proteinExistence type="predicted"/>
<feature type="compositionally biased region" description="Polar residues" evidence="1">
    <location>
        <begin position="430"/>
        <end position="450"/>
    </location>
</feature>
<organism evidence="2 3">
    <name type="scientific">Botryobasidium botryosum (strain FD-172 SS1)</name>
    <dbReference type="NCBI Taxonomy" id="930990"/>
    <lineage>
        <taxon>Eukaryota</taxon>
        <taxon>Fungi</taxon>
        <taxon>Dikarya</taxon>
        <taxon>Basidiomycota</taxon>
        <taxon>Agaricomycotina</taxon>
        <taxon>Agaricomycetes</taxon>
        <taxon>Cantharellales</taxon>
        <taxon>Botryobasidiaceae</taxon>
        <taxon>Botryobasidium</taxon>
    </lineage>
</organism>
<feature type="region of interest" description="Disordered" evidence="1">
    <location>
        <begin position="391"/>
        <end position="451"/>
    </location>
</feature>
<evidence type="ECO:0000313" key="2">
    <source>
        <dbReference type="EMBL" id="KDQ21595.1"/>
    </source>
</evidence>
<dbReference type="STRING" id="930990.A0A067N3P2"/>
<sequence>MPSSSSPPSTPAFSSLPSTSPKSADFPLHMYPPSRSNTASRTSSISYRTPSTYAGDNPSRYSHTSGSPIPLERLGHARQDSRSTYNHNSINGTPRDYYFEDGSSEIHMVSPEDSRDQRHHGHHRNRSSRGLQGGASNWENAPPDLFTSDSEVDTRSADVDPHAMSHSTLLFTHIELRGQFKSLQAAHLLLVNTLSTKVEAMGTSSQAPERDVDGLTIAEQLSLKLPSSHDDYPMTNFWHSGSLKAWIAARKKDRDNKATAFGDSSKEQRLRGKATVSQGINVAYPFYENEEGKIYDGHQVSALNSCAKRTFYDLLRRGLGPSAWGNKDGATTRIFRSAMYKEFPDLRLCKDHWKADFIGTKLYTGARDMYYENLARVKIKEEAVDLTIASTTSKRARSNTTSSPTTTIKKARVLDTESAGPSSPDVGESPSVSNVQLQESHANNEETTSTPVPKKPLLLVLVNPLRNRASNSFELESDTLDLDTTVAPTESDTSIEAIAAAAAAAVTLPIVPALGTPPTVVTPTPISAIIPTLPMPAPASQSNIAYASTATPAPTVATPAPTVAAPTPTTAPPKGPPQAKRTSTLKKPSPTSLKPV</sequence>
<feature type="compositionally biased region" description="Polar residues" evidence="1">
    <location>
        <begin position="34"/>
        <end position="67"/>
    </location>
</feature>
<dbReference type="EMBL" id="KL198016">
    <property type="protein sequence ID" value="KDQ21595.1"/>
    <property type="molecule type" value="Genomic_DNA"/>
</dbReference>
<feature type="compositionally biased region" description="Low complexity" evidence="1">
    <location>
        <begin position="1"/>
        <end position="21"/>
    </location>
</feature>
<dbReference type="InParanoid" id="A0A067N3P2"/>
<feature type="region of interest" description="Disordered" evidence="1">
    <location>
        <begin position="1"/>
        <end position="153"/>
    </location>
</feature>
<feature type="compositionally biased region" description="Basic residues" evidence="1">
    <location>
        <begin position="117"/>
        <end position="127"/>
    </location>
</feature>
<feature type="compositionally biased region" description="Polar residues" evidence="1">
    <location>
        <begin position="580"/>
        <end position="596"/>
    </location>
</feature>
<evidence type="ECO:0000313" key="3">
    <source>
        <dbReference type="Proteomes" id="UP000027195"/>
    </source>
</evidence>
<feature type="region of interest" description="Disordered" evidence="1">
    <location>
        <begin position="552"/>
        <end position="596"/>
    </location>
</feature>
<dbReference type="AlphaFoldDB" id="A0A067N3P2"/>
<evidence type="ECO:0000256" key="1">
    <source>
        <dbReference type="SAM" id="MobiDB-lite"/>
    </source>
</evidence>
<accession>A0A067N3P2</accession>
<dbReference type="HOGENOM" id="CLU_457805_0_0_1"/>
<feature type="compositionally biased region" description="Polar residues" evidence="1">
    <location>
        <begin position="391"/>
        <end position="408"/>
    </location>
</feature>
<feature type="compositionally biased region" description="Low complexity" evidence="1">
    <location>
        <begin position="552"/>
        <end position="568"/>
    </location>
</feature>
<protein>
    <submittedName>
        <fullName evidence="2">Uncharacterized protein</fullName>
    </submittedName>
</protein>
<keyword evidence="3" id="KW-1185">Reference proteome</keyword>